<reference evidence="2 3" key="1">
    <citation type="journal article" date="2021" name="ISME Commun">
        <title>Automated analysis of genomic sequences facilitates high-throughput and comprehensive description of bacteria.</title>
        <authorList>
            <person name="Hitch T.C.A."/>
        </authorList>
    </citation>
    <scope>NUCLEOTIDE SEQUENCE [LARGE SCALE GENOMIC DNA]</scope>
    <source>
        <strain evidence="2 3">Sanger_02</strain>
    </source>
</reference>
<accession>A0ABT2S6D8</accession>
<evidence type="ECO:0000313" key="3">
    <source>
        <dbReference type="Proteomes" id="UP001207605"/>
    </source>
</evidence>
<evidence type="ECO:0000313" key="2">
    <source>
        <dbReference type="EMBL" id="MCU6700159.1"/>
    </source>
</evidence>
<keyword evidence="3" id="KW-1185">Reference proteome</keyword>
<dbReference type="Pfam" id="PF01116">
    <property type="entry name" value="F_bP_aldolase"/>
    <property type="match status" value="1"/>
</dbReference>
<dbReference type="Gene3D" id="3.20.20.70">
    <property type="entry name" value="Aldolase class I"/>
    <property type="match status" value="1"/>
</dbReference>
<dbReference type="PANTHER" id="PTHR30304">
    <property type="entry name" value="D-TAGATOSE-1,6-BISPHOSPHATE ALDOLASE"/>
    <property type="match status" value="1"/>
</dbReference>
<dbReference type="PANTHER" id="PTHR30304:SF0">
    <property type="entry name" value="D-TAGATOSE-1,6-BISPHOSPHATE ALDOLASE SUBUNIT GATY-RELATED"/>
    <property type="match status" value="1"/>
</dbReference>
<protein>
    <submittedName>
        <fullName evidence="2">Class II fructose-bisphosphate aldolase</fullName>
    </submittedName>
</protein>
<sequence>MLVTLKEILSYAEANKCAIGAFHILSEDNLTAVLDAAQELNFPVIIMHSQENEKKLPLANIGPLMVDMAEKASVPVCVHLDHGMTINYIRQALIIGFSSVTYDGSSLPYEENIENTKTVVHMASRRFASVEGVAPADIPQQDATEAVRGFIDATGISALACSYGALQHVNNTGSGLPVPLVMNGEPDISKDDYTQVIQHGVRKINCDSEIYYRDIAILGMQAVTENAKKAISLFGGIN</sequence>
<comment type="caution">
    <text evidence="2">The sequence shown here is derived from an EMBL/GenBank/DDBJ whole genome shotgun (WGS) entry which is preliminary data.</text>
</comment>
<dbReference type="SUPFAM" id="SSF51569">
    <property type="entry name" value="Aldolase"/>
    <property type="match status" value="1"/>
</dbReference>
<proteinExistence type="predicted"/>
<gene>
    <name evidence="2" type="ORF">OCV65_07925</name>
</gene>
<dbReference type="EMBL" id="JAOQJV010000008">
    <property type="protein sequence ID" value="MCU6700159.1"/>
    <property type="molecule type" value="Genomic_DNA"/>
</dbReference>
<name>A0ABT2S6D8_9FIRM</name>
<dbReference type="InterPro" id="IPR000771">
    <property type="entry name" value="FBA_II"/>
</dbReference>
<evidence type="ECO:0000256" key="1">
    <source>
        <dbReference type="ARBA" id="ARBA00001947"/>
    </source>
</evidence>
<dbReference type="Proteomes" id="UP001207605">
    <property type="component" value="Unassembled WGS sequence"/>
</dbReference>
<comment type="cofactor">
    <cofactor evidence="1">
        <name>Zn(2+)</name>
        <dbReference type="ChEBI" id="CHEBI:29105"/>
    </cofactor>
</comment>
<dbReference type="InterPro" id="IPR050246">
    <property type="entry name" value="Class_II_FBP_aldolase"/>
</dbReference>
<dbReference type="InterPro" id="IPR013785">
    <property type="entry name" value="Aldolase_TIM"/>
</dbReference>
<dbReference type="PIRSF" id="PIRSF001359">
    <property type="entry name" value="F_bP_aldolase_II"/>
    <property type="match status" value="1"/>
</dbReference>
<dbReference type="RefSeq" id="WP_262581608.1">
    <property type="nucleotide sequence ID" value="NZ_JAOQJV010000008.1"/>
</dbReference>
<organism evidence="2 3">
    <name type="scientific">Dorea ammoniilytica</name>
    <dbReference type="NCBI Taxonomy" id="2981788"/>
    <lineage>
        <taxon>Bacteria</taxon>
        <taxon>Bacillati</taxon>
        <taxon>Bacillota</taxon>
        <taxon>Clostridia</taxon>
        <taxon>Lachnospirales</taxon>
        <taxon>Lachnospiraceae</taxon>
        <taxon>Dorea</taxon>
    </lineage>
</organism>